<name>A0ABU5V1B2_9GAMM</name>
<evidence type="ECO:0000256" key="1">
    <source>
        <dbReference type="ARBA" id="ARBA00004651"/>
    </source>
</evidence>
<feature type="transmembrane region" description="Helical" evidence="8">
    <location>
        <begin position="79"/>
        <end position="99"/>
    </location>
</feature>
<evidence type="ECO:0000256" key="2">
    <source>
        <dbReference type="ARBA" id="ARBA00008335"/>
    </source>
</evidence>
<proteinExistence type="inferred from homology"/>
<comment type="subcellular location">
    <subcellularLocation>
        <location evidence="1">Cell membrane</location>
        <topology evidence="1">Multi-pass membrane protein</topology>
    </subcellularLocation>
</comment>
<evidence type="ECO:0000256" key="6">
    <source>
        <dbReference type="ARBA" id="ARBA00022989"/>
    </source>
</evidence>
<accession>A0ABU5V1B2</accession>
<feature type="transmembrane region" description="Helical" evidence="8">
    <location>
        <begin position="135"/>
        <end position="158"/>
    </location>
</feature>
<organism evidence="10 11">
    <name type="scientific">Stenotrophomonas capsici</name>
    <dbReference type="NCBI Taxonomy" id="3110230"/>
    <lineage>
        <taxon>Bacteria</taxon>
        <taxon>Pseudomonadati</taxon>
        <taxon>Pseudomonadota</taxon>
        <taxon>Gammaproteobacteria</taxon>
        <taxon>Lysobacterales</taxon>
        <taxon>Lysobacteraceae</taxon>
        <taxon>Stenotrophomonas</taxon>
    </lineage>
</organism>
<keyword evidence="5 8" id="KW-0812">Transmembrane</keyword>
<feature type="transmembrane region" description="Helical" evidence="8">
    <location>
        <begin position="341"/>
        <end position="361"/>
    </location>
</feature>
<feature type="transmembrane region" description="Helical" evidence="8">
    <location>
        <begin position="45"/>
        <end position="67"/>
    </location>
</feature>
<evidence type="ECO:0000256" key="7">
    <source>
        <dbReference type="ARBA" id="ARBA00023136"/>
    </source>
</evidence>
<dbReference type="PROSITE" id="PS00216">
    <property type="entry name" value="SUGAR_TRANSPORT_1"/>
    <property type="match status" value="1"/>
</dbReference>
<dbReference type="CDD" id="cd17324">
    <property type="entry name" value="MFS_NepI_like"/>
    <property type="match status" value="1"/>
</dbReference>
<dbReference type="EMBL" id="JAYFUH010000073">
    <property type="protein sequence ID" value="MEA5667144.1"/>
    <property type="molecule type" value="Genomic_DNA"/>
</dbReference>
<protein>
    <submittedName>
        <fullName evidence="10">MFS transporter</fullName>
    </submittedName>
</protein>
<reference evidence="10 11" key="1">
    <citation type="submission" date="2023-12" db="EMBL/GenBank/DDBJ databases">
        <title>Stenotrophomonas guangdongensis sp. nov., isolated from wilted pepper plants (Capsicum annuum).</title>
        <authorList>
            <person name="Qiu M."/>
            <person name="Li Y."/>
            <person name="Liu Q."/>
            <person name="Zhang X."/>
            <person name="Huang Y."/>
            <person name="Guo R."/>
            <person name="Hu M."/>
            <person name="Zhou J."/>
            <person name="Zhou X."/>
        </authorList>
    </citation>
    <scope>NUCLEOTIDE SEQUENCE [LARGE SCALE GENOMIC DNA]</scope>
    <source>
        <strain evidence="10 11">MH1</strain>
    </source>
</reference>
<evidence type="ECO:0000256" key="8">
    <source>
        <dbReference type="SAM" id="Phobius"/>
    </source>
</evidence>
<feature type="transmembrane region" description="Helical" evidence="8">
    <location>
        <begin position="199"/>
        <end position="221"/>
    </location>
</feature>
<keyword evidence="3" id="KW-0813">Transport</keyword>
<feature type="transmembrane region" description="Helical" evidence="8">
    <location>
        <begin position="280"/>
        <end position="302"/>
    </location>
</feature>
<gene>
    <name evidence="10" type="ORF">VA603_06290</name>
</gene>
<feature type="transmembrane region" description="Helical" evidence="8">
    <location>
        <begin position="373"/>
        <end position="392"/>
    </location>
</feature>
<dbReference type="Gene3D" id="1.20.1250.20">
    <property type="entry name" value="MFS general substrate transporter like domains"/>
    <property type="match status" value="1"/>
</dbReference>
<feature type="transmembrane region" description="Helical" evidence="8">
    <location>
        <begin position="242"/>
        <end position="268"/>
    </location>
</feature>
<dbReference type="Proteomes" id="UP001301653">
    <property type="component" value="Unassembled WGS sequence"/>
</dbReference>
<dbReference type="PANTHER" id="PTHR43271:SF1">
    <property type="entry name" value="INNER MEMBRANE TRANSPORT PROTEIN YNFM"/>
    <property type="match status" value="1"/>
</dbReference>
<feature type="transmembrane region" description="Helical" evidence="8">
    <location>
        <begin position="111"/>
        <end position="129"/>
    </location>
</feature>
<dbReference type="InterPro" id="IPR005829">
    <property type="entry name" value="Sugar_transporter_CS"/>
</dbReference>
<evidence type="ECO:0000256" key="5">
    <source>
        <dbReference type="ARBA" id="ARBA00022692"/>
    </source>
</evidence>
<feature type="transmembrane region" description="Helical" evidence="8">
    <location>
        <begin position="165"/>
        <end position="187"/>
    </location>
</feature>
<evidence type="ECO:0000313" key="10">
    <source>
        <dbReference type="EMBL" id="MEA5667144.1"/>
    </source>
</evidence>
<sequence>MGLDAMELEHNGTPTCRDSLAPATALTATVEQPHIRQGTPAFRRAVVALFMAGFATFGVLYCVQALLPGFSHHFGVSAANSALALSVSTGVLAVAMLGAGILSDRVGRRPVMVASLLVSSLLTLATAMVDDWNTLLVLRALLGVSLSGVPAVAMTWLVEEMDSRALGLAMGLYIGGNAVGGMSGRLIAGVVADHGGWRAGIGAVGVIALLATFALWTQLPASRHFRARHAEPARLPARFGGVFGDAALPWLFACGFLLLGVFVTVYNYLGYHLMAPPYDLSQTVVGLIFIVYLVGSFSSAWMGQLANCLGRGPVLALSFTLMVGGVLLLMLPWLWAMALGIAVVTFGFFGGHSVASSWVGVRAGAMRAEASALYLLSYYLGSSLLGALGGVFYTRWGWIGVCSYVLVLTLLGMGAAWWAWRHLQVTSDVQVAVGR</sequence>
<dbReference type="Pfam" id="PF07690">
    <property type="entry name" value="MFS_1"/>
    <property type="match status" value="1"/>
</dbReference>
<comment type="similarity">
    <text evidence="2">Belongs to the major facilitator superfamily.</text>
</comment>
<dbReference type="PANTHER" id="PTHR43271">
    <property type="entry name" value="BLL2771 PROTEIN"/>
    <property type="match status" value="1"/>
</dbReference>
<feature type="domain" description="Major facilitator superfamily (MFS) profile" evidence="9">
    <location>
        <begin position="41"/>
        <end position="424"/>
    </location>
</feature>
<dbReference type="InterPro" id="IPR011701">
    <property type="entry name" value="MFS"/>
</dbReference>
<dbReference type="SUPFAM" id="SSF103473">
    <property type="entry name" value="MFS general substrate transporter"/>
    <property type="match status" value="1"/>
</dbReference>
<dbReference type="InterPro" id="IPR036259">
    <property type="entry name" value="MFS_trans_sf"/>
</dbReference>
<dbReference type="InterPro" id="IPR020846">
    <property type="entry name" value="MFS_dom"/>
</dbReference>
<evidence type="ECO:0000313" key="11">
    <source>
        <dbReference type="Proteomes" id="UP001301653"/>
    </source>
</evidence>
<evidence type="ECO:0000256" key="4">
    <source>
        <dbReference type="ARBA" id="ARBA00022475"/>
    </source>
</evidence>
<keyword evidence="11" id="KW-1185">Reference proteome</keyword>
<dbReference type="PROSITE" id="PS50850">
    <property type="entry name" value="MFS"/>
    <property type="match status" value="1"/>
</dbReference>
<evidence type="ECO:0000256" key="3">
    <source>
        <dbReference type="ARBA" id="ARBA00022448"/>
    </source>
</evidence>
<keyword evidence="6 8" id="KW-1133">Transmembrane helix</keyword>
<feature type="transmembrane region" description="Helical" evidence="8">
    <location>
        <begin position="314"/>
        <end position="335"/>
    </location>
</feature>
<keyword evidence="4" id="KW-1003">Cell membrane</keyword>
<keyword evidence="7 8" id="KW-0472">Membrane</keyword>
<feature type="transmembrane region" description="Helical" evidence="8">
    <location>
        <begin position="398"/>
        <end position="420"/>
    </location>
</feature>
<evidence type="ECO:0000259" key="9">
    <source>
        <dbReference type="PROSITE" id="PS50850"/>
    </source>
</evidence>
<comment type="caution">
    <text evidence="10">The sequence shown here is derived from an EMBL/GenBank/DDBJ whole genome shotgun (WGS) entry which is preliminary data.</text>
</comment>